<accession>A0AAU9PTG7</accession>
<keyword evidence="3" id="KW-1185">Reference proteome</keyword>
<feature type="compositionally biased region" description="Acidic residues" evidence="1">
    <location>
        <begin position="46"/>
        <end position="55"/>
    </location>
</feature>
<reference evidence="2 3" key="1">
    <citation type="submission" date="2022-01" db="EMBL/GenBank/DDBJ databases">
        <authorList>
            <person name="Xiong W."/>
            <person name="Schranz E."/>
        </authorList>
    </citation>
    <scope>NUCLEOTIDE SEQUENCE [LARGE SCALE GENOMIC DNA]</scope>
</reference>
<sequence length="230" mass="26417">MAIRFFLYVDGYLEEQGWSPVLAPLLVEDAYYPDRETRYQLGVSEDSSEEEEPMEEPSHGEEMEAEPEETEPNKDDKTAKDSEPMENEVVPPPRPTPLSPYRDILRKAGKTRQTVRKTTPNHRGIYKHQHGLSESMRRSLRDPNWITAFTEDTIFGGRITTRYEDGQSSGVCPPPGDYSGSLALLFDRTLKLEKQEREASREINEGENNTTHVAWRVGRLETQLTHHQNN</sequence>
<feature type="compositionally biased region" description="Basic and acidic residues" evidence="1">
    <location>
        <begin position="71"/>
        <end position="83"/>
    </location>
</feature>
<dbReference type="AlphaFoldDB" id="A0AAU9PTG7"/>
<organism evidence="2 3">
    <name type="scientific">Lactuca virosa</name>
    <dbReference type="NCBI Taxonomy" id="75947"/>
    <lineage>
        <taxon>Eukaryota</taxon>
        <taxon>Viridiplantae</taxon>
        <taxon>Streptophyta</taxon>
        <taxon>Embryophyta</taxon>
        <taxon>Tracheophyta</taxon>
        <taxon>Spermatophyta</taxon>
        <taxon>Magnoliopsida</taxon>
        <taxon>eudicotyledons</taxon>
        <taxon>Gunneridae</taxon>
        <taxon>Pentapetalae</taxon>
        <taxon>asterids</taxon>
        <taxon>campanulids</taxon>
        <taxon>Asterales</taxon>
        <taxon>Asteraceae</taxon>
        <taxon>Cichorioideae</taxon>
        <taxon>Cichorieae</taxon>
        <taxon>Lactucinae</taxon>
        <taxon>Lactuca</taxon>
    </lineage>
</organism>
<protein>
    <submittedName>
        <fullName evidence="2">Uncharacterized protein</fullName>
    </submittedName>
</protein>
<proteinExistence type="predicted"/>
<comment type="caution">
    <text evidence="2">The sequence shown here is derived from an EMBL/GenBank/DDBJ whole genome shotgun (WGS) entry which is preliminary data.</text>
</comment>
<name>A0AAU9PTG7_9ASTR</name>
<evidence type="ECO:0000313" key="2">
    <source>
        <dbReference type="EMBL" id="CAH1453094.1"/>
    </source>
</evidence>
<evidence type="ECO:0000256" key="1">
    <source>
        <dbReference type="SAM" id="MobiDB-lite"/>
    </source>
</evidence>
<evidence type="ECO:0000313" key="3">
    <source>
        <dbReference type="Proteomes" id="UP001157418"/>
    </source>
</evidence>
<feature type="region of interest" description="Disordered" evidence="1">
    <location>
        <begin position="37"/>
        <end position="135"/>
    </location>
</feature>
<dbReference type="Proteomes" id="UP001157418">
    <property type="component" value="Unassembled WGS sequence"/>
</dbReference>
<dbReference type="EMBL" id="CAKMRJ010005745">
    <property type="protein sequence ID" value="CAH1453094.1"/>
    <property type="molecule type" value="Genomic_DNA"/>
</dbReference>
<gene>
    <name evidence="2" type="ORF">LVIROSA_LOCUS38367</name>
</gene>